<feature type="binding site" evidence="13">
    <location>
        <position position="135"/>
    </location>
    <ligand>
        <name>NADP(+)</name>
        <dbReference type="ChEBI" id="CHEBI:58349"/>
    </ligand>
</feature>
<dbReference type="Pfam" id="PF03971">
    <property type="entry name" value="IDH"/>
    <property type="match status" value="1"/>
</dbReference>
<evidence type="ECO:0000256" key="11">
    <source>
        <dbReference type="PIRSR" id="PIRSR009407-2"/>
    </source>
</evidence>
<evidence type="ECO:0000256" key="8">
    <source>
        <dbReference type="ARBA" id="ARBA00046318"/>
    </source>
</evidence>
<evidence type="ECO:0000256" key="3">
    <source>
        <dbReference type="ARBA" id="ARBA00022723"/>
    </source>
</evidence>
<evidence type="ECO:0000256" key="7">
    <source>
        <dbReference type="ARBA" id="ARBA00023554"/>
    </source>
</evidence>
<dbReference type="SUPFAM" id="SSF53659">
    <property type="entry name" value="Isocitrate/Isopropylmalate dehydrogenase-like"/>
    <property type="match status" value="1"/>
</dbReference>
<name>A0A6A7YCN8_9PSED</name>
<dbReference type="GO" id="GO:0006099">
    <property type="term" value="P:tricarboxylic acid cycle"/>
    <property type="evidence" value="ECO:0007669"/>
    <property type="project" value="UniProtKB-KW"/>
</dbReference>
<feature type="binding site" evidence="12">
    <location>
        <position position="548"/>
    </location>
    <ligand>
        <name>Mg(2+)</name>
        <dbReference type="ChEBI" id="CHEBI:18420"/>
    </ligand>
</feature>
<comment type="cofactor">
    <cofactor evidence="12">
        <name>Mg(2+)</name>
        <dbReference type="ChEBI" id="CHEBI:18420"/>
    </cofactor>
    <cofactor evidence="12">
        <name>Mn(2+)</name>
        <dbReference type="ChEBI" id="CHEBI:29035"/>
    </cofactor>
    <text evidence="12">Binds 1 Mg(2+) or Mn(2+) ion per subunit.</text>
</comment>
<evidence type="ECO:0000256" key="6">
    <source>
        <dbReference type="ARBA" id="ARBA00023002"/>
    </source>
</evidence>
<keyword evidence="4 12" id="KW-0460">Magnesium</keyword>
<dbReference type="Proteomes" id="UP000489190">
    <property type="component" value="Unassembled WGS sequence"/>
</dbReference>
<accession>A0A6A7YCN8</accession>
<gene>
    <name evidence="15" type="ORF">GHO39_09025</name>
    <name evidence="14" type="ORF">GHO40_06230</name>
</gene>
<dbReference type="GO" id="GO:0004450">
    <property type="term" value="F:isocitrate dehydrogenase (NADP+) activity"/>
    <property type="evidence" value="ECO:0007669"/>
    <property type="project" value="UniProtKB-EC"/>
</dbReference>
<sequence>MPNRSKIIYTFTDEAPALATYSLLPIIEAFTASADIAVETRDISLAGRILASFPEQLGEKAVADHLAELGALAVTPEANIIKLPNISASVPQLQAAIKELQAQGFNIPDYPDTATTDAQKDIKARYSKVMGSAVNPVLREGNSDRRAPLSVKNYARKHPHKMGAWAADSKSHVAHMSEGDFYGSEKAALIEAPDSVKIELIAQDGTTTVLKEKTAVQAGEIIDCSVMSKNALRKFVAAEIEDAKKQGVLFSVHLKATMMKVSDPIMFGQIVAEFYKDALAKHADVLKEIGFNLNNGIGDLYARIKALPAEKQAEIEADIQAVYANRPALAMVNSDKGITNLHVPSDVIVDASMPAMIRDSGKMWNTEGQLQDTKAIIPDRCYATIYQATIEDCKKHGAFDPTTMGSVPNVGLMAQKAEEYGSHDKTFQIKTPGVVRVTDSNGNVLMEQKVEEGDIWRMCQAKDAPIRDWVKLAVNRSRASNTPAVFWLDPKRAHDAEMIKKVETYLKDHDTSGLDIRIMSPVDAMKFTLERTRAGLDTISVTGNVLRDYLTDLFPIMELGTSAKMLSIVPLMNGGGLFETGAGGSAPKHVQQLLEENFLRWDSLGEFLALAASLEHLGTTYNNAKALVLAKTLDQATGQFLDNNKSPSRKVGNIDNRGSHFYLALYWAQALAAQTEDKELQAQFAPVAKAMAENEAKIVAELNAVQGKPVDIGGYYHADADKVSTVMRPSATLNEIIASLV</sequence>
<feature type="binding site" evidence="11">
    <location>
        <position position="145"/>
    </location>
    <ligand>
        <name>D-threo-isocitrate</name>
        <dbReference type="ChEBI" id="CHEBI:15562"/>
    </ligand>
</feature>
<evidence type="ECO:0000313" key="16">
    <source>
        <dbReference type="Proteomes" id="UP000441404"/>
    </source>
</evidence>
<dbReference type="InterPro" id="IPR004436">
    <property type="entry name" value="Isocitrate_DH_NADP_mono"/>
</dbReference>
<evidence type="ECO:0000313" key="17">
    <source>
        <dbReference type="Proteomes" id="UP000489190"/>
    </source>
</evidence>
<dbReference type="EMBL" id="WIWJ01000008">
    <property type="protein sequence ID" value="MQT46326.1"/>
    <property type="molecule type" value="Genomic_DNA"/>
</dbReference>
<comment type="caution">
    <text evidence="14">The sequence shown here is derived from an EMBL/GenBank/DDBJ whole genome shotgun (WGS) entry which is preliminary data.</text>
</comment>
<evidence type="ECO:0000313" key="14">
    <source>
        <dbReference type="EMBL" id="MQT46326.1"/>
    </source>
</evidence>
<feature type="binding site" evidence="11">
    <location>
        <begin position="132"/>
        <end position="139"/>
    </location>
    <ligand>
        <name>substrate</name>
    </ligand>
</feature>
<reference evidence="16 17" key="1">
    <citation type="submission" date="2019-10" db="EMBL/GenBank/DDBJ databases">
        <title>Evaluation of single-gene subtyping targets for Pseudomonas.</title>
        <authorList>
            <person name="Reichler S.J."/>
            <person name="Orsi R.H."/>
            <person name="Wiedmann M."/>
            <person name="Martin N.H."/>
            <person name="Murphy S.I."/>
        </authorList>
    </citation>
    <scope>NUCLEOTIDE SEQUENCE [LARGE SCALE GENOMIC DNA]</scope>
    <source>
        <strain evidence="15 17">FSL R10-3254</strain>
        <strain evidence="14 16">FSL R10-3257</strain>
    </source>
</reference>
<protein>
    <recommendedName>
        <fullName evidence="9">Isocitrate dehydrogenase [NADP]</fullName>
        <ecNumber evidence="9">1.1.1.42</ecNumber>
    </recommendedName>
    <alternativeName>
        <fullName evidence="9">Oxalosuccinate decarboxylase</fullName>
    </alternativeName>
</protein>
<evidence type="ECO:0000256" key="12">
    <source>
        <dbReference type="PIRSR" id="PIRSR009407-3"/>
    </source>
</evidence>
<dbReference type="Gene3D" id="3.40.718.10">
    <property type="entry name" value="Isopropylmalate Dehydrogenase"/>
    <property type="match status" value="1"/>
</dbReference>
<evidence type="ECO:0000313" key="15">
    <source>
        <dbReference type="EMBL" id="MQT89274.1"/>
    </source>
</evidence>
<dbReference type="GO" id="GO:0046872">
    <property type="term" value="F:metal ion binding"/>
    <property type="evidence" value="ECO:0007669"/>
    <property type="project" value="UniProtKB-KW"/>
</dbReference>
<evidence type="ECO:0000256" key="13">
    <source>
        <dbReference type="PIRSR" id="PIRSR009407-4"/>
    </source>
</evidence>
<feature type="site" description="Critical for catalysis" evidence="10">
    <location>
        <position position="255"/>
    </location>
</feature>
<evidence type="ECO:0000256" key="1">
    <source>
        <dbReference type="ARBA" id="ARBA00022435"/>
    </source>
</evidence>
<comment type="similarity">
    <text evidence="8 9">Belongs to the monomeric-type IDH family.</text>
</comment>
<dbReference type="PIRSF" id="PIRSF009407">
    <property type="entry name" value="IDH_monmr"/>
    <property type="match status" value="1"/>
</dbReference>
<feature type="binding site" evidence="11">
    <location>
        <position position="547"/>
    </location>
    <ligand>
        <name>D-threo-isocitrate</name>
        <dbReference type="ChEBI" id="CHEBI:15562"/>
    </ligand>
</feature>
<feature type="binding site" evidence="13">
    <location>
        <position position="589"/>
    </location>
    <ligand>
        <name>NADP(+)</name>
        <dbReference type="ChEBI" id="CHEBI:58349"/>
    </ligand>
</feature>
<evidence type="ECO:0000256" key="9">
    <source>
        <dbReference type="PIRNR" id="PIRNR009407"/>
    </source>
</evidence>
<dbReference type="EMBL" id="WIWI01000020">
    <property type="protein sequence ID" value="MQT89274.1"/>
    <property type="molecule type" value="Genomic_DNA"/>
</dbReference>
<dbReference type="PANTHER" id="PTHR36999:SF1">
    <property type="entry name" value="ISOCITRATE DEHYDROGENASE (NADP(+))"/>
    <property type="match status" value="1"/>
</dbReference>
<dbReference type="PANTHER" id="PTHR36999">
    <property type="entry name" value="ISOCITRATE DEHYDROGENASE [NADP]"/>
    <property type="match status" value="1"/>
</dbReference>
<feature type="binding site" evidence="12">
    <location>
        <position position="552"/>
    </location>
    <ligand>
        <name>Mg(2+)</name>
        <dbReference type="ChEBI" id="CHEBI:18420"/>
    </ligand>
</feature>
<keyword evidence="2 9" id="KW-0816">Tricarboxylic acid cycle</keyword>
<evidence type="ECO:0000256" key="4">
    <source>
        <dbReference type="ARBA" id="ARBA00022842"/>
    </source>
</evidence>
<dbReference type="AlphaFoldDB" id="A0A6A7YCN8"/>
<dbReference type="NCBIfam" id="TIGR00178">
    <property type="entry name" value="monomer_idh"/>
    <property type="match status" value="1"/>
</dbReference>
<feature type="binding site" evidence="13">
    <location>
        <begin position="600"/>
        <end position="602"/>
    </location>
    <ligand>
        <name>NADP(+)</name>
        <dbReference type="ChEBI" id="CHEBI:58349"/>
    </ligand>
</feature>
<proteinExistence type="inferred from homology"/>
<dbReference type="RefSeq" id="WP_153327867.1">
    <property type="nucleotide sequence ID" value="NZ_WIWI01000020.1"/>
</dbReference>
<keyword evidence="1 9" id="KW-0329">Glyoxylate bypass</keyword>
<feature type="site" description="Critical for catalysis" evidence="10">
    <location>
        <position position="420"/>
    </location>
</feature>
<dbReference type="GO" id="GO:0006097">
    <property type="term" value="P:glyoxylate cycle"/>
    <property type="evidence" value="ECO:0007669"/>
    <property type="project" value="UniProtKB-KW"/>
</dbReference>
<organism evidence="14 16">
    <name type="scientific">Pseudomonas helleri</name>
    <dbReference type="NCBI Taxonomy" id="1608996"/>
    <lineage>
        <taxon>Bacteria</taxon>
        <taxon>Pseudomonadati</taxon>
        <taxon>Pseudomonadota</taxon>
        <taxon>Gammaproteobacteria</taxon>
        <taxon>Pseudomonadales</taxon>
        <taxon>Pseudomonadaceae</taxon>
        <taxon>Pseudomonas</taxon>
    </lineage>
</organism>
<comment type="catalytic activity">
    <reaction evidence="7 9">
        <text>D-threo-isocitrate + NADP(+) = 2-oxoglutarate + CO2 + NADPH</text>
        <dbReference type="Rhea" id="RHEA:19629"/>
        <dbReference type="ChEBI" id="CHEBI:15562"/>
        <dbReference type="ChEBI" id="CHEBI:16526"/>
        <dbReference type="ChEBI" id="CHEBI:16810"/>
        <dbReference type="ChEBI" id="CHEBI:57783"/>
        <dbReference type="ChEBI" id="CHEBI:58349"/>
        <dbReference type="EC" id="1.1.1.42"/>
    </reaction>
</comment>
<feature type="binding site" evidence="12">
    <location>
        <position position="350"/>
    </location>
    <ligand>
        <name>Mg(2+)</name>
        <dbReference type="ChEBI" id="CHEBI:18420"/>
    </ligand>
</feature>
<feature type="binding site" evidence="13">
    <location>
        <begin position="584"/>
        <end position="585"/>
    </location>
    <ligand>
        <name>NADP(+)</name>
        <dbReference type="ChEBI" id="CHEBI:58349"/>
    </ligand>
</feature>
<feature type="binding site" evidence="13">
    <location>
        <position position="649"/>
    </location>
    <ligand>
        <name>NADP(+)</name>
        <dbReference type="ChEBI" id="CHEBI:58349"/>
    </ligand>
</feature>
<dbReference type="EC" id="1.1.1.42" evidence="9"/>
<keyword evidence="3 12" id="KW-0479">Metal-binding</keyword>
<keyword evidence="6 9" id="KW-0560">Oxidoreductase</keyword>
<evidence type="ECO:0000256" key="2">
    <source>
        <dbReference type="ARBA" id="ARBA00022532"/>
    </source>
</evidence>
<evidence type="ECO:0000256" key="5">
    <source>
        <dbReference type="ARBA" id="ARBA00022857"/>
    </source>
</evidence>
<evidence type="ECO:0000256" key="10">
    <source>
        <dbReference type="PIRSR" id="PIRSR009407-1"/>
    </source>
</evidence>
<feature type="binding site" evidence="13">
    <location>
        <begin position="82"/>
        <end position="87"/>
    </location>
    <ligand>
        <name>NADP(+)</name>
        <dbReference type="ChEBI" id="CHEBI:58349"/>
    </ligand>
</feature>
<keyword evidence="5 9" id="KW-0521">NADP</keyword>
<dbReference type="Proteomes" id="UP000441404">
    <property type="component" value="Unassembled WGS sequence"/>
</dbReference>